<protein>
    <submittedName>
        <fullName evidence="3">P-loop containing nucleoside triphosphate hydrolase protein</fullName>
    </submittedName>
</protein>
<keyword evidence="4" id="KW-1185">Reference proteome</keyword>
<dbReference type="GO" id="GO:0009378">
    <property type="term" value="F:four-way junction helicase activity"/>
    <property type="evidence" value="ECO:0007669"/>
    <property type="project" value="TreeGrafter"/>
</dbReference>
<comment type="similarity">
    <text evidence="1">Belongs to the helicase family. RecQ subfamily.</text>
</comment>
<evidence type="ECO:0000313" key="3">
    <source>
        <dbReference type="EMBL" id="KAH8984745.1"/>
    </source>
</evidence>
<dbReference type="GO" id="GO:0000724">
    <property type="term" value="P:double-strand break repair via homologous recombination"/>
    <property type="evidence" value="ECO:0007669"/>
    <property type="project" value="TreeGrafter"/>
</dbReference>
<dbReference type="Gene3D" id="3.40.50.300">
    <property type="entry name" value="P-loop containing nucleotide triphosphate hydrolases"/>
    <property type="match status" value="2"/>
</dbReference>
<organism evidence="3 4">
    <name type="scientific">Lactarius akahatsu</name>
    <dbReference type="NCBI Taxonomy" id="416441"/>
    <lineage>
        <taxon>Eukaryota</taxon>
        <taxon>Fungi</taxon>
        <taxon>Dikarya</taxon>
        <taxon>Basidiomycota</taxon>
        <taxon>Agaricomycotina</taxon>
        <taxon>Agaricomycetes</taxon>
        <taxon>Russulales</taxon>
        <taxon>Russulaceae</taxon>
        <taxon>Lactarius</taxon>
    </lineage>
</organism>
<dbReference type="InterPro" id="IPR011545">
    <property type="entry name" value="DEAD/DEAH_box_helicase_dom"/>
</dbReference>
<feature type="domain" description="Helicase ATP-binding" evidence="2">
    <location>
        <begin position="37"/>
        <end position="189"/>
    </location>
</feature>
<accession>A0AAD4LBD9</accession>
<dbReference type="SUPFAM" id="SSF52540">
    <property type="entry name" value="P-loop containing nucleoside triphosphate hydrolases"/>
    <property type="match status" value="1"/>
</dbReference>
<dbReference type="PANTHER" id="PTHR13710:SF154">
    <property type="entry name" value="RECQ HELICASE, PUTATIVE (AFU_ORTHOLOGUE AFUA_6G14720)-RELATED"/>
    <property type="match status" value="1"/>
</dbReference>
<dbReference type="GO" id="GO:0003676">
    <property type="term" value="F:nucleic acid binding"/>
    <property type="evidence" value="ECO:0007669"/>
    <property type="project" value="InterPro"/>
</dbReference>
<keyword evidence="3" id="KW-0378">Hydrolase</keyword>
<name>A0AAD4LBD9_9AGAM</name>
<dbReference type="InterPro" id="IPR027417">
    <property type="entry name" value="P-loop_NTPase"/>
</dbReference>
<gene>
    <name evidence="3" type="ORF">EDB92DRAFT_1802951</name>
</gene>
<dbReference type="GO" id="GO:0043138">
    <property type="term" value="F:3'-5' DNA helicase activity"/>
    <property type="evidence" value="ECO:0007669"/>
    <property type="project" value="TreeGrafter"/>
</dbReference>
<evidence type="ECO:0000259" key="2">
    <source>
        <dbReference type="PROSITE" id="PS51192"/>
    </source>
</evidence>
<reference evidence="3" key="1">
    <citation type="submission" date="2022-01" db="EMBL/GenBank/DDBJ databases">
        <title>Comparative genomics reveals a dynamic genome evolution in the ectomycorrhizal milk-cap (Lactarius) mushrooms.</title>
        <authorList>
            <consortium name="DOE Joint Genome Institute"/>
            <person name="Lebreton A."/>
            <person name="Tang N."/>
            <person name="Kuo A."/>
            <person name="LaButti K."/>
            <person name="Drula E."/>
            <person name="Barry K."/>
            <person name="Clum A."/>
            <person name="Lipzen A."/>
            <person name="Mousain D."/>
            <person name="Ng V."/>
            <person name="Wang R."/>
            <person name="Wang X."/>
            <person name="Dai Y."/>
            <person name="Henrissat B."/>
            <person name="Grigoriev I.V."/>
            <person name="Guerin-Laguette A."/>
            <person name="Yu F."/>
            <person name="Martin F.M."/>
        </authorList>
    </citation>
    <scope>NUCLEOTIDE SEQUENCE</scope>
    <source>
        <strain evidence="3">QP</strain>
    </source>
</reference>
<dbReference type="EMBL" id="JAKELL010000072">
    <property type="protein sequence ID" value="KAH8984745.1"/>
    <property type="molecule type" value="Genomic_DNA"/>
</dbReference>
<sequence>MASSLNSAVDLPSLNDMRETVRDHFGFSPCTWQLKATLTQLEGNDLLTLAPTGSGKTLSFWIPLLFNGDGVSIVITPLNVLGEKNVDELSLVSILAVNLTTSSASDRTFKEIESLKYRSKRFINKLRSVIFDEAHCISQWSGNFRPKYTDVGRLRWLLPGRIIFYAASAMMPRHVLNHVKSILQMRPDRTREIQLCNDRPNIHLLTLEMLNPAHSYHNILCVLRFDGNPLPPPFMVFCNDQKETERLCQFARSQTPSGLIRKLLWFHSGMSCNATTGVSPTWTAKGCSRLSKIFLMVT</sequence>
<comment type="caution">
    <text evidence="3">The sequence shown here is derived from an EMBL/GenBank/DDBJ whole genome shotgun (WGS) entry which is preliminary data.</text>
</comment>
<dbReference type="Proteomes" id="UP001201163">
    <property type="component" value="Unassembled WGS sequence"/>
</dbReference>
<dbReference type="GO" id="GO:0005737">
    <property type="term" value="C:cytoplasm"/>
    <property type="evidence" value="ECO:0007669"/>
    <property type="project" value="TreeGrafter"/>
</dbReference>
<proteinExistence type="inferred from homology"/>
<dbReference type="GO" id="GO:0005524">
    <property type="term" value="F:ATP binding"/>
    <property type="evidence" value="ECO:0007669"/>
    <property type="project" value="InterPro"/>
</dbReference>
<dbReference type="GO" id="GO:0005694">
    <property type="term" value="C:chromosome"/>
    <property type="evidence" value="ECO:0007669"/>
    <property type="project" value="TreeGrafter"/>
</dbReference>
<dbReference type="Pfam" id="PF00270">
    <property type="entry name" value="DEAD"/>
    <property type="match status" value="1"/>
</dbReference>
<evidence type="ECO:0000313" key="4">
    <source>
        <dbReference type="Proteomes" id="UP001201163"/>
    </source>
</evidence>
<dbReference type="PROSITE" id="PS51192">
    <property type="entry name" value="HELICASE_ATP_BIND_1"/>
    <property type="match status" value="1"/>
</dbReference>
<evidence type="ECO:0000256" key="1">
    <source>
        <dbReference type="ARBA" id="ARBA00005446"/>
    </source>
</evidence>
<dbReference type="InterPro" id="IPR014001">
    <property type="entry name" value="Helicase_ATP-bd"/>
</dbReference>
<dbReference type="AlphaFoldDB" id="A0AAD4LBD9"/>
<dbReference type="GO" id="GO:0016787">
    <property type="term" value="F:hydrolase activity"/>
    <property type="evidence" value="ECO:0007669"/>
    <property type="project" value="UniProtKB-KW"/>
</dbReference>
<dbReference type="SMART" id="SM00487">
    <property type="entry name" value="DEXDc"/>
    <property type="match status" value="1"/>
</dbReference>
<dbReference type="PANTHER" id="PTHR13710">
    <property type="entry name" value="DNA HELICASE RECQ FAMILY MEMBER"/>
    <property type="match status" value="1"/>
</dbReference>